<evidence type="ECO:0000313" key="2">
    <source>
        <dbReference type="Proteomes" id="UP000244005"/>
    </source>
</evidence>
<evidence type="ECO:0000313" key="1">
    <source>
        <dbReference type="EMBL" id="PTQ28309.1"/>
    </source>
</evidence>
<keyword evidence="2" id="KW-1185">Reference proteome</keyword>
<dbReference type="Gramene" id="Mp6g05190.1">
    <property type="protein sequence ID" value="Mp6g05190.1.cds1"/>
    <property type="gene ID" value="Mp6g05190"/>
</dbReference>
<name>A0A2R6W368_MARPO</name>
<protein>
    <submittedName>
        <fullName evidence="1">Uncharacterized protein</fullName>
    </submittedName>
</protein>
<accession>A0A2R6W368</accession>
<gene>
    <name evidence="1" type="ORF">MARPO_0167s0002</name>
</gene>
<organism evidence="1 2">
    <name type="scientific">Marchantia polymorpha</name>
    <name type="common">Common liverwort</name>
    <name type="synonym">Marchantia aquatica</name>
    <dbReference type="NCBI Taxonomy" id="3197"/>
    <lineage>
        <taxon>Eukaryota</taxon>
        <taxon>Viridiplantae</taxon>
        <taxon>Streptophyta</taxon>
        <taxon>Embryophyta</taxon>
        <taxon>Marchantiophyta</taxon>
        <taxon>Marchantiopsida</taxon>
        <taxon>Marchantiidae</taxon>
        <taxon>Marchantiales</taxon>
        <taxon>Marchantiaceae</taxon>
        <taxon>Marchantia</taxon>
    </lineage>
</organism>
<dbReference type="AlphaFoldDB" id="A0A2R6W368"/>
<dbReference type="Proteomes" id="UP000244005">
    <property type="component" value="Unassembled WGS sequence"/>
</dbReference>
<proteinExistence type="predicted"/>
<reference evidence="2" key="1">
    <citation type="journal article" date="2017" name="Cell">
        <title>Insights into land plant evolution garnered from the Marchantia polymorpha genome.</title>
        <authorList>
            <person name="Bowman J.L."/>
            <person name="Kohchi T."/>
            <person name="Yamato K.T."/>
            <person name="Jenkins J."/>
            <person name="Shu S."/>
            <person name="Ishizaki K."/>
            <person name="Yamaoka S."/>
            <person name="Nishihama R."/>
            <person name="Nakamura Y."/>
            <person name="Berger F."/>
            <person name="Adam C."/>
            <person name="Aki S.S."/>
            <person name="Althoff F."/>
            <person name="Araki T."/>
            <person name="Arteaga-Vazquez M.A."/>
            <person name="Balasubrmanian S."/>
            <person name="Barry K."/>
            <person name="Bauer D."/>
            <person name="Boehm C.R."/>
            <person name="Briginshaw L."/>
            <person name="Caballero-Perez J."/>
            <person name="Catarino B."/>
            <person name="Chen F."/>
            <person name="Chiyoda S."/>
            <person name="Chovatia M."/>
            <person name="Davies K.M."/>
            <person name="Delmans M."/>
            <person name="Demura T."/>
            <person name="Dierschke T."/>
            <person name="Dolan L."/>
            <person name="Dorantes-Acosta A.E."/>
            <person name="Eklund D.M."/>
            <person name="Florent S.N."/>
            <person name="Flores-Sandoval E."/>
            <person name="Fujiyama A."/>
            <person name="Fukuzawa H."/>
            <person name="Galik B."/>
            <person name="Grimanelli D."/>
            <person name="Grimwood J."/>
            <person name="Grossniklaus U."/>
            <person name="Hamada T."/>
            <person name="Haseloff J."/>
            <person name="Hetherington A.J."/>
            <person name="Higo A."/>
            <person name="Hirakawa Y."/>
            <person name="Hundley H.N."/>
            <person name="Ikeda Y."/>
            <person name="Inoue K."/>
            <person name="Inoue S.I."/>
            <person name="Ishida S."/>
            <person name="Jia Q."/>
            <person name="Kakita M."/>
            <person name="Kanazawa T."/>
            <person name="Kawai Y."/>
            <person name="Kawashima T."/>
            <person name="Kennedy M."/>
            <person name="Kinose K."/>
            <person name="Kinoshita T."/>
            <person name="Kohara Y."/>
            <person name="Koide E."/>
            <person name="Komatsu K."/>
            <person name="Kopischke S."/>
            <person name="Kubo M."/>
            <person name="Kyozuka J."/>
            <person name="Lagercrantz U."/>
            <person name="Lin S.S."/>
            <person name="Lindquist E."/>
            <person name="Lipzen A.M."/>
            <person name="Lu C.W."/>
            <person name="De Luna E."/>
            <person name="Martienssen R.A."/>
            <person name="Minamino N."/>
            <person name="Mizutani M."/>
            <person name="Mizutani M."/>
            <person name="Mochizuki N."/>
            <person name="Monte I."/>
            <person name="Mosher R."/>
            <person name="Nagasaki H."/>
            <person name="Nakagami H."/>
            <person name="Naramoto S."/>
            <person name="Nishitani K."/>
            <person name="Ohtani M."/>
            <person name="Okamoto T."/>
            <person name="Okumura M."/>
            <person name="Phillips J."/>
            <person name="Pollak B."/>
            <person name="Reinders A."/>
            <person name="Rovekamp M."/>
            <person name="Sano R."/>
            <person name="Sawa S."/>
            <person name="Schmid M.W."/>
            <person name="Shirakawa M."/>
            <person name="Solano R."/>
            <person name="Spunde A."/>
            <person name="Suetsugu N."/>
            <person name="Sugano S."/>
            <person name="Sugiyama A."/>
            <person name="Sun R."/>
            <person name="Suzuki Y."/>
            <person name="Takenaka M."/>
            <person name="Takezawa D."/>
            <person name="Tomogane H."/>
            <person name="Tsuzuki M."/>
            <person name="Ueda T."/>
            <person name="Umeda M."/>
            <person name="Ward J.M."/>
            <person name="Watanabe Y."/>
            <person name="Yazaki K."/>
            <person name="Yokoyama R."/>
            <person name="Yoshitake Y."/>
            <person name="Yotsui I."/>
            <person name="Zachgo S."/>
            <person name="Schmutz J."/>
        </authorList>
    </citation>
    <scope>NUCLEOTIDE SEQUENCE [LARGE SCALE GENOMIC DNA]</scope>
    <source>
        <strain evidence="2">Tak-1</strain>
    </source>
</reference>
<dbReference type="EMBL" id="KZ772837">
    <property type="protein sequence ID" value="PTQ28309.1"/>
    <property type="molecule type" value="Genomic_DNA"/>
</dbReference>
<sequence length="102" mass="11919">MENGQWKLHLRVLAVESWAEDKRRRRKPKTPVHGCRREFTFFEANCYDVDVSVDEERKQLDLEMRSRRRAEGSVLAAFARVRNGRAIAKVTTTLANDTDEIL</sequence>